<keyword evidence="1" id="KW-0472">Membrane</keyword>
<feature type="transmembrane region" description="Helical" evidence="1">
    <location>
        <begin position="73"/>
        <end position="98"/>
    </location>
</feature>
<sequence>MNRYFYYHVFYIGMMNVMLFVPFILIQNRFNGAVSGILLSIAIGTVMSIGTIRSYRQFPEMGLPEILKRFMPPWLVAVMLYLSSLLWLGGAVIVTYTFSQTIGMFFNPDMNHYQFLLLVIVASVFAGSRSTRTVQFANEILFWLCLPFLVFILAKALTNPYMSWDAVRVVAGYVSEFPSFKVLAAATFFFTGYLNLTLFNRLFPANFRINHLWAIPLLGAFFGFVSFFIPIGLHGTVGVEQYVYVWSVTADSMFLKYGFIQRVLFLFLIMFTLLSLMFMMNVFHASMEYIKASHPRSKPQPEQVPVPKTNWLLCSVFGALCFLFSLWANQGRSQWATGAWLSVRFLFEIMSFILIVVLAIIEKRRAATRPHSPPSSASSGQ</sequence>
<evidence type="ECO:0000256" key="1">
    <source>
        <dbReference type="SAM" id="Phobius"/>
    </source>
</evidence>
<feature type="transmembrane region" description="Helical" evidence="1">
    <location>
        <begin position="110"/>
        <end position="128"/>
    </location>
</feature>
<feature type="transmembrane region" description="Helical" evidence="1">
    <location>
        <begin position="140"/>
        <end position="162"/>
    </location>
</feature>
<keyword evidence="1" id="KW-1133">Transmembrane helix</keyword>
<dbReference type="AlphaFoldDB" id="A0A4S4C8T3"/>
<evidence type="ECO:0000313" key="2">
    <source>
        <dbReference type="EMBL" id="THF83760.1"/>
    </source>
</evidence>
<name>A0A4S4C8T3_9BACL</name>
<feature type="transmembrane region" description="Helical" evidence="1">
    <location>
        <begin position="311"/>
        <end position="328"/>
    </location>
</feature>
<feature type="transmembrane region" description="Helical" evidence="1">
    <location>
        <begin position="182"/>
        <end position="200"/>
    </location>
</feature>
<dbReference type="EMBL" id="SSOB01000003">
    <property type="protein sequence ID" value="THF83760.1"/>
    <property type="molecule type" value="Genomic_DNA"/>
</dbReference>
<dbReference type="OrthoDB" id="2930450at2"/>
<comment type="caution">
    <text evidence="2">The sequence shown here is derived from an EMBL/GenBank/DDBJ whole genome shotgun (WGS) entry which is preliminary data.</text>
</comment>
<feature type="transmembrane region" description="Helical" evidence="1">
    <location>
        <begin position="5"/>
        <end position="26"/>
    </location>
</feature>
<evidence type="ECO:0000313" key="3">
    <source>
        <dbReference type="Proteomes" id="UP000310636"/>
    </source>
</evidence>
<keyword evidence="1" id="KW-0812">Transmembrane</keyword>
<feature type="transmembrane region" description="Helical" evidence="1">
    <location>
        <begin position="32"/>
        <end position="52"/>
    </location>
</feature>
<reference evidence="2 3" key="1">
    <citation type="submission" date="2019-04" db="EMBL/GenBank/DDBJ databases">
        <title>Cohnella sp. nov. isolated from preserved vegetables.</title>
        <authorList>
            <person name="Lin S.-Y."/>
            <person name="Hung M.-H."/>
            <person name="Young C.-C."/>
        </authorList>
    </citation>
    <scope>NUCLEOTIDE SEQUENCE [LARGE SCALE GENOMIC DNA]</scope>
    <source>
        <strain evidence="2 3">CC-MHH1044</strain>
    </source>
</reference>
<dbReference type="RefSeq" id="WP_136368389.1">
    <property type="nucleotide sequence ID" value="NZ_SSOB01000003.1"/>
</dbReference>
<protein>
    <submittedName>
        <fullName evidence="2">Uncharacterized protein</fullName>
    </submittedName>
</protein>
<feature type="transmembrane region" description="Helical" evidence="1">
    <location>
        <begin position="340"/>
        <end position="361"/>
    </location>
</feature>
<organism evidence="2 3">
    <name type="scientific">Cohnella fermenti</name>
    <dbReference type="NCBI Taxonomy" id="2565925"/>
    <lineage>
        <taxon>Bacteria</taxon>
        <taxon>Bacillati</taxon>
        <taxon>Bacillota</taxon>
        <taxon>Bacilli</taxon>
        <taxon>Bacillales</taxon>
        <taxon>Paenibacillaceae</taxon>
        <taxon>Cohnella</taxon>
    </lineage>
</organism>
<dbReference type="Proteomes" id="UP000310636">
    <property type="component" value="Unassembled WGS sequence"/>
</dbReference>
<gene>
    <name evidence="2" type="ORF">E6C55_03485</name>
</gene>
<feature type="transmembrane region" description="Helical" evidence="1">
    <location>
        <begin position="212"/>
        <end position="233"/>
    </location>
</feature>
<accession>A0A4S4C8T3</accession>
<proteinExistence type="predicted"/>
<keyword evidence="3" id="KW-1185">Reference proteome</keyword>
<feature type="transmembrane region" description="Helical" evidence="1">
    <location>
        <begin position="263"/>
        <end position="290"/>
    </location>
</feature>